<evidence type="ECO:0000313" key="3">
    <source>
        <dbReference type="Proteomes" id="UP001479436"/>
    </source>
</evidence>
<reference evidence="2 3" key="1">
    <citation type="submission" date="2023-04" db="EMBL/GenBank/DDBJ databases">
        <title>Genome of Basidiobolus ranarum AG-B5.</title>
        <authorList>
            <person name="Stajich J.E."/>
            <person name="Carter-House D."/>
            <person name="Gryganskyi A."/>
        </authorList>
    </citation>
    <scope>NUCLEOTIDE SEQUENCE [LARGE SCALE GENOMIC DNA]</scope>
    <source>
        <strain evidence="2 3">AG-B5</strain>
    </source>
</reference>
<keyword evidence="3" id="KW-1185">Reference proteome</keyword>
<evidence type="ECO:0000256" key="1">
    <source>
        <dbReference type="SAM" id="SignalP"/>
    </source>
</evidence>
<dbReference type="EMBL" id="JASJQH010000167">
    <property type="protein sequence ID" value="KAK9766313.1"/>
    <property type="molecule type" value="Genomic_DNA"/>
</dbReference>
<comment type="caution">
    <text evidence="2">The sequence shown here is derived from an EMBL/GenBank/DDBJ whole genome shotgun (WGS) entry which is preliminary data.</text>
</comment>
<dbReference type="Proteomes" id="UP001479436">
    <property type="component" value="Unassembled WGS sequence"/>
</dbReference>
<keyword evidence="1" id="KW-0732">Signal</keyword>
<feature type="signal peptide" evidence="1">
    <location>
        <begin position="1"/>
        <end position="17"/>
    </location>
</feature>
<protein>
    <submittedName>
        <fullName evidence="2">Uncharacterized protein</fullName>
    </submittedName>
</protein>
<organism evidence="2 3">
    <name type="scientific">Basidiobolus ranarum</name>
    <dbReference type="NCBI Taxonomy" id="34480"/>
    <lineage>
        <taxon>Eukaryota</taxon>
        <taxon>Fungi</taxon>
        <taxon>Fungi incertae sedis</taxon>
        <taxon>Zoopagomycota</taxon>
        <taxon>Entomophthoromycotina</taxon>
        <taxon>Basidiobolomycetes</taxon>
        <taxon>Basidiobolales</taxon>
        <taxon>Basidiobolaceae</taxon>
        <taxon>Basidiobolus</taxon>
    </lineage>
</organism>
<name>A0ABR2WXQ3_9FUNG</name>
<proteinExistence type="predicted"/>
<sequence length="138" mass="15467">MLKSFTKAFFLLAVASADTISVNSPIVNSVFYVGDTVPICFQVYRRGMTYLDFVQLDILDISGNVVDSNLTSIFGLALNKQKLNIFQWIIPSTYQEGEYTIKLAGEAHYRDEVFSKSAQVQVKIETTAERPEAEVTEP</sequence>
<evidence type="ECO:0000313" key="2">
    <source>
        <dbReference type="EMBL" id="KAK9766313.1"/>
    </source>
</evidence>
<feature type="chain" id="PRO_5045201545" evidence="1">
    <location>
        <begin position="18"/>
        <end position="138"/>
    </location>
</feature>
<gene>
    <name evidence="2" type="ORF">K7432_004689</name>
</gene>
<accession>A0ABR2WXQ3</accession>